<keyword evidence="5" id="KW-0479">Metal-binding</keyword>
<protein>
    <recommendedName>
        <fullName evidence="11">DNA polymerase III subunit gamma/tau</fullName>
        <ecNumber evidence="11">2.7.7.7</ecNumber>
    </recommendedName>
</protein>
<evidence type="ECO:0000256" key="2">
    <source>
        <dbReference type="ARBA" id="ARBA00022679"/>
    </source>
</evidence>
<keyword evidence="2 11" id="KW-0808">Transferase</keyword>
<dbReference type="Gene3D" id="1.20.272.10">
    <property type="match status" value="1"/>
</dbReference>
<dbReference type="RefSeq" id="WP_284350726.1">
    <property type="nucleotide sequence ID" value="NZ_BRXS01000004.1"/>
</dbReference>
<feature type="compositionally biased region" description="Low complexity" evidence="12">
    <location>
        <begin position="475"/>
        <end position="489"/>
    </location>
</feature>
<evidence type="ECO:0000256" key="7">
    <source>
        <dbReference type="ARBA" id="ARBA00022833"/>
    </source>
</evidence>
<feature type="compositionally biased region" description="Gly residues" evidence="12">
    <location>
        <begin position="380"/>
        <end position="399"/>
    </location>
</feature>
<evidence type="ECO:0000256" key="8">
    <source>
        <dbReference type="ARBA" id="ARBA00022840"/>
    </source>
</evidence>
<evidence type="ECO:0000313" key="14">
    <source>
        <dbReference type="EMBL" id="GLC26268.1"/>
    </source>
</evidence>
<dbReference type="InterPro" id="IPR027417">
    <property type="entry name" value="P-loop_NTPase"/>
</dbReference>
<comment type="caution">
    <text evidence="14">The sequence shown here is derived from an EMBL/GenBank/DDBJ whole genome shotgun (WGS) entry which is preliminary data.</text>
</comment>
<dbReference type="NCBIfam" id="TIGR02397">
    <property type="entry name" value="dnaX_nterm"/>
    <property type="match status" value="1"/>
</dbReference>
<dbReference type="EC" id="2.7.7.7" evidence="11"/>
<dbReference type="InterPro" id="IPR050238">
    <property type="entry name" value="DNA_Rep/Repair_Clamp_Loader"/>
</dbReference>
<evidence type="ECO:0000256" key="5">
    <source>
        <dbReference type="ARBA" id="ARBA00022723"/>
    </source>
</evidence>
<evidence type="ECO:0000256" key="6">
    <source>
        <dbReference type="ARBA" id="ARBA00022741"/>
    </source>
</evidence>
<gene>
    <name evidence="11" type="primary">dnaX</name>
    <name evidence="14" type="ORF">rosag_27810</name>
</gene>
<dbReference type="EMBL" id="BRXS01000004">
    <property type="protein sequence ID" value="GLC26268.1"/>
    <property type="molecule type" value="Genomic_DNA"/>
</dbReference>
<dbReference type="Gene3D" id="3.40.50.300">
    <property type="entry name" value="P-loop containing nucleotide triphosphate hydrolases"/>
    <property type="match status" value="1"/>
</dbReference>
<keyword evidence="3 11" id="KW-0548">Nucleotidyltransferase</keyword>
<accession>A0AA37QGB1</accession>
<dbReference type="GO" id="GO:0003677">
    <property type="term" value="F:DNA binding"/>
    <property type="evidence" value="ECO:0007669"/>
    <property type="project" value="InterPro"/>
</dbReference>
<dbReference type="InterPro" id="IPR003593">
    <property type="entry name" value="AAA+_ATPase"/>
</dbReference>
<keyword evidence="8 11" id="KW-0067">ATP-binding</keyword>
<dbReference type="PANTHER" id="PTHR11669:SF0">
    <property type="entry name" value="PROTEIN STICHEL-LIKE 2"/>
    <property type="match status" value="1"/>
</dbReference>
<comment type="function">
    <text evidence="11">DNA polymerase III is a complex, multichain enzyme responsible for most of the replicative synthesis in bacteria. This DNA polymerase also exhibits 3' to 5' exonuclease activity.</text>
</comment>
<dbReference type="Proteomes" id="UP001161325">
    <property type="component" value="Unassembled WGS sequence"/>
</dbReference>
<evidence type="ECO:0000256" key="12">
    <source>
        <dbReference type="SAM" id="MobiDB-lite"/>
    </source>
</evidence>
<dbReference type="Pfam" id="PF13177">
    <property type="entry name" value="DNA_pol3_delta2"/>
    <property type="match status" value="1"/>
</dbReference>
<comment type="catalytic activity">
    <reaction evidence="10 11">
        <text>DNA(n) + a 2'-deoxyribonucleoside 5'-triphosphate = DNA(n+1) + diphosphate</text>
        <dbReference type="Rhea" id="RHEA:22508"/>
        <dbReference type="Rhea" id="RHEA-COMP:17339"/>
        <dbReference type="Rhea" id="RHEA-COMP:17340"/>
        <dbReference type="ChEBI" id="CHEBI:33019"/>
        <dbReference type="ChEBI" id="CHEBI:61560"/>
        <dbReference type="ChEBI" id="CHEBI:173112"/>
        <dbReference type="EC" id="2.7.7.7"/>
    </reaction>
</comment>
<evidence type="ECO:0000256" key="1">
    <source>
        <dbReference type="ARBA" id="ARBA00006360"/>
    </source>
</evidence>
<evidence type="ECO:0000256" key="9">
    <source>
        <dbReference type="ARBA" id="ARBA00022932"/>
    </source>
</evidence>
<dbReference type="GO" id="GO:0006261">
    <property type="term" value="P:DNA-templated DNA replication"/>
    <property type="evidence" value="ECO:0007669"/>
    <property type="project" value="TreeGrafter"/>
</dbReference>
<feature type="region of interest" description="Disordered" evidence="12">
    <location>
        <begin position="455"/>
        <end position="489"/>
    </location>
</feature>
<comment type="similarity">
    <text evidence="1 11">Belongs to the DnaX/STICHEL family.</text>
</comment>
<dbReference type="FunFam" id="1.10.8.60:FF:000013">
    <property type="entry name" value="DNA polymerase III subunit gamma/tau"/>
    <property type="match status" value="1"/>
</dbReference>
<reference evidence="14" key="1">
    <citation type="submission" date="2022-08" db="EMBL/GenBank/DDBJ databases">
        <title>Draft genome sequencing of Roseisolibacter agri AW1220.</title>
        <authorList>
            <person name="Tobiishi Y."/>
            <person name="Tonouchi A."/>
        </authorList>
    </citation>
    <scope>NUCLEOTIDE SEQUENCE</scope>
    <source>
        <strain evidence="14">AW1220</strain>
    </source>
</reference>
<feature type="region of interest" description="Disordered" evidence="12">
    <location>
        <begin position="380"/>
        <end position="425"/>
    </location>
</feature>
<proteinExistence type="inferred from homology"/>
<organism evidence="14 15">
    <name type="scientific">Roseisolibacter agri</name>
    <dbReference type="NCBI Taxonomy" id="2014610"/>
    <lineage>
        <taxon>Bacteria</taxon>
        <taxon>Pseudomonadati</taxon>
        <taxon>Gemmatimonadota</taxon>
        <taxon>Gemmatimonadia</taxon>
        <taxon>Gemmatimonadales</taxon>
        <taxon>Gemmatimonadaceae</taxon>
        <taxon>Roseisolibacter</taxon>
    </lineage>
</organism>
<dbReference type="Pfam" id="PF22608">
    <property type="entry name" value="DNAX_ATPase_lid"/>
    <property type="match status" value="1"/>
</dbReference>
<evidence type="ECO:0000256" key="10">
    <source>
        <dbReference type="ARBA" id="ARBA00049244"/>
    </source>
</evidence>
<dbReference type="CDD" id="cd18137">
    <property type="entry name" value="HLD_clamp_pol_III_gamma_tau"/>
    <property type="match status" value="1"/>
</dbReference>
<feature type="compositionally biased region" description="Pro residues" evidence="12">
    <location>
        <begin position="401"/>
        <end position="413"/>
    </location>
</feature>
<dbReference type="SUPFAM" id="SSF48019">
    <property type="entry name" value="post-AAA+ oligomerization domain-like"/>
    <property type="match status" value="1"/>
</dbReference>
<dbReference type="InterPro" id="IPR008921">
    <property type="entry name" value="DNA_pol3_clamp-load_cplx_C"/>
</dbReference>
<keyword evidence="7" id="KW-0862">Zinc</keyword>
<dbReference type="AlphaFoldDB" id="A0AA37QGB1"/>
<evidence type="ECO:0000313" key="15">
    <source>
        <dbReference type="Proteomes" id="UP001161325"/>
    </source>
</evidence>
<evidence type="ECO:0000259" key="13">
    <source>
        <dbReference type="SMART" id="SM00382"/>
    </source>
</evidence>
<dbReference type="InterPro" id="IPR012763">
    <property type="entry name" value="DNA_pol_III_sug/sutau_N"/>
</dbReference>
<dbReference type="SMART" id="SM00382">
    <property type="entry name" value="AAA"/>
    <property type="match status" value="1"/>
</dbReference>
<dbReference type="InterPro" id="IPR045085">
    <property type="entry name" value="HLD_clamp_pol_III_gamma_tau"/>
</dbReference>
<dbReference type="CDD" id="cd00009">
    <property type="entry name" value="AAA"/>
    <property type="match status" value="1"/>
</dbReference>
<dbReference type="GO" id="GO:0046872">
    <property type="term" value="F:metal ion binding"/>
    <property type="evidence" value="ECO:0007669"/>
    <property type="project" value="UniProtKB-KW"/>
</dbReference>
<keyword evidence="6 11" id="KW-0547">Nucleotide-binding</keyword>
<sequence length="618" mass="64752">MSLALARKYRPKNFASVAVQSHVSNTLKGAIARGRVAHGYLLCGPRGTGKTTLARVLAMALNCEVRGAKADGEPCGTCASCLRIWSGSSSLDVVELDAASNRSVDDARELRERAMYAPTGDDRYKVYIVDEAHMLTREAWNALLKILEEPPPRVVFVFATTEPQKIAQLAAPILSRLQRFDLKRIGPAEIRERLAAVLDAEGVAYEPDALGMVARAADGGLRDALSLTDQVLSLGEDAHVTAARVQEALGLVPEDEYLAVLDLVAERRAGDVFGAVARLAEAGIDFSLFLTGLGDMLRALLALSLGGAVPELSERAREALAARVGALTPADLLRMLHVLVETEPRFRKSGQQQLLLETLLVRFALLDRSVELESLLRELGSGGGGGGGGGGDGGGGGGAPAMPPRPPARPAPAPADEARRPAPPGASLRAAFDAAVAEQSQVVQRAAPAVAVADRPVERPVDRPVPTRPAPVAAPAPSAAPSAVADAPRGPTMDVAVLAERWDQVVDFARAARPLIGSALADALPIAVAASGAVTIELQEANPAYVQALESARDDVLVAVQRAHPGATRVIVRAPEASGAPAERLTTETVRAERMTALSRRDPVLGAAIDALDLDLLE</sequence>
<evidence type="ECO:0000256" key="11">
    <source>
        <dbReference type="RuleBase" id="RU364063"/>
    </source>
</evidence>
<dbReference type="GO" id="GO:0005524">
    <property type="term" value="F:ATP binding"/>
    <property type="evidence" value="ECO:0007669"/>
    <property type="project" value="UniProtKB-KW"/>
</dbReference>
<dbReference type="SUPFAM" id="SSF52540">
    <property type="entry name" value="P-loop containing nucleoside triphosphate hydrolases"/>
    <property type="match status" value="1"/>
</dbReference>
<comment type="subunit">
    <text evidence="11">DNA polymerase III contains a core (composed of alpha, epsilon and theta chains) that associates with a tau subunit. This core dimerizes to form the POLIII' complex. PolIII' associates with the gamma complex (composed of gamma, delta, delta', psi and chi chains) and with the beta chain to form the complete DNA polymerase III complex.</text>
</comment>
<evidence type="ECO:0000256" key="3">
    <source>
        <dbReference type="ARBA" id="ARBA00022695"/>
    </source>
</evidence>
<feature type="domain" description="AAA+ ATPase" evidence="13">
    <location>
        <begin position="36"/>
        <end position="186"/>
    </location>
</feature>
<name>A0AA37QGB1_9BACT</name>
<dbReference type="GO" id="GO:0003887">
    <property type="term" value="F:DNA-directed DNA polymerase activity"/>
    <property type="evidence" value="ECO:0007669"/>
    <property type="project" value="UniProtKB-KW"/>
</dbReference>
<dbReference type="PANTHER" id="PTHR11669">
    <property type="entry name" value="REPLICATION FACTOR C / DNA POLYMERASE III GAMMA-TAU SUBUNIT"/>
    <property type="match status" value="1"/>
</dbReference>
<evidence type="ECO:0000256" key="4">
    <source>
        <dbReference type="ARBA" id="ARBA00022705"/>
    </source>
</evidence>
<dbReference type="Gene3D" id="1.10.8.60">
    <property type="match status" value="1"/>
</dbReference>
<dbReference type="Pfam" id="PF12169">
    <property type="entry name" value="DNA_pol3_gamma3"/>
    <property type="match status" value="1"/>
</dbReference>
<dbReference type="GO" id="GO:0009360">
    <property type="term" value="C:DNA polymerase III complex"/>
    <property type="evidence" value="ECO:0007669"/>
    <property type="project" value="InterPro"/>
</dbReference>
<dbReference type="InterPro" id="IPR022754">
    <property type="entry name" value="DNA_pol_III_gamma-3"/>
</dbReference>
<keyword evidence="9 11" id="KW-0239">DNA-directed DNA polymerase</keyword>
<keyword evidence="15" id="KW-1185">Reference proteome</keyword>
<keyword evidence="4 11" id="KW-0235">DNA replication</keyword>